<dbReference type="RefSeq" id="WP_133465722.1">
    <property type="nucleotide sequence ID" value="NZ_SNWI01000007.1"/>
</dbReference>
<dbReference type="OrthoDB" id="5505971at2"/>
<name>A0A4R6GUF5_9BACT</name>
<organism evidence="2 3">
    <name type="scientific">Sunxiuqinia elliptica</name>
    <dbReference type="NCBI Taxonomy" id="655355"/>
    <lineage>
        <taxon>Bacteria</taxon>
        <taxon>Pseudomonadati</taxon>
        <taxon>Bacteroidota</taxon>
        <taxon>Bacteroidia</taxon>
        <taxon>Marinilabiliales</taxon>
        <taxon>Prolixibacteraceae</taxon>
        <taxon>Sunxiuqinia</taxon>
    </lineage>
</organism>
<protein>
    <submittedName>
        <fullName evidence="2">Uncharacterized protein</fullName>
    </submittedName>
</protein>
<evidence type="ECO:0000313" key="3">
    <source>
        <dbReference type="Proteomes" id="UP000294848"/>
    </source>
</evidence>
<feature type="chain" id="PRO_5020913208" evidence="1">
    <location>
        <begin position="21"/>
        <end position="437"/>
    </location>
</feature>
<gene>
    <name evidence="2" type="ORF">DET52_107137</name>
</gene>
<evidence type="ECO:0000313" key="2">
    <source>
        <dbReference type="EMBL" id="TDN99006.1"/>
    </source>
</evidence>
<keyword evidence="1" id="KW-0732">Signal</keyword>
<reference evidence="2 3" key="1">
    <citation type="submission" date="2019-03" db="EMBL/GenBank/DDBJ databases">
        <title>Freshwater and sediment microbial communities from various areas in North America, analyzing microbe dynamics in response to fracking.</title>
        <authorList>
            <person name="Lamendella R."/>
        </authorList>
    </citation>
    <scope>NUCLEOTIDE SEQUENCE [LARGE SCALE GENOMIC DNA]</scope>
    <source>
        <strain evidence="2 3">114D</strain>
    </source>
</reference>
<dbReference type="Proteomes" id="UP000294848">
    <property type="component" value="Unassembled WGS sequence"/>
</dbReference>
<proteinExistence type="predicted"/>
<accession>A0A4R6GUF5</accession>
<sequence>MKTFLFTTLVWLLAINQLSAQSYGNYDKVPFAIGIFPPLSTNGTNAGNCINQVSLNLIAGYSAGLSGIEFAAFSNTERDFVRGAQFAGFGNFVNGDFTGFQFAGFSNFNRAVSRGFQFAGFANFNYSEAHGVLASGFANFTNGKSMAIQLAGFANFCEDVDGMQASSFANVVKGNGRAVQLAGFANITMGEVHGLQAAGFLNISKNKMEKVQAAGFMNAAAGDVEGLQLAGFGNFSRGHVDGAQISGFINVAKQLDGLQLGFINITDSLEHGLPVGFLSFVRKNGFREFEFSASEAFNAQLAFKTGVKQFYNIFAIGSQFVGDDFAWGLGYGLGTHLVATDKFCTQLELMSFHVNENDNWTSTYNSFQQIKLNFSKAINENLSLFAGPTANLMISDNTRKDGQAFESHFAPYHLYSHKGDKHSLKGWIGLNIGLRIS</sequence>
<dbReference type="AlphaFoldDB" id="A0A4R6GUF5"/>
<evidence type="ECO:0000256" key="1">
    <source>
        <dbReference type="SAM" id="SignalP"/>
    </source>
</evidence>
<comment type="caution">
    <text evidence="2">The sequence shown here is derived from an EMBL/GenBank/DDBJ whole genome shotgun (WGS) entry which is preliminary data.</text>
</comment>
<dbReference type="EMBL" id="SNWI01000007">
    <property type="protein sequence ID" value="TDN99006.1"/>
    <property type="molecule type" value="Genomic_DNA"/>
</dbReference>
<feature type="signal peptide" evidence="1">
    <location>
        <begin position="1"/>
        <end position="20"/>
    </location>
</feature>